<dbReference type="EMBL" id="GGEC01068811">
    <property type="protein sequence ID" value="MBX49295.1"/>
    <property type="molecule type" value="Transcribed_RNA"/>
</dbReference>
<reference evidence="1" key="1">
    <citation type="submission" date="2018-02" db="EMBL/GenBank/DDBJ databases">
        <title>Rhizophora mucronata_Transcriptome.</title>
        <authorList>
            <person name="Meera S.P."/>
            <person name="Sreeshan A."/>
            <person name="Augustine A."/>
        </authorList>
    </citation>
    <scope>NUCLEOTIDE SEQUENCE</scope>
    <source>
        <tissue evidence="1">Leaf</tissue>
    </source>
</reference>
<dbReference type="AlphaFoldDB" id="A0A2P2P3G6"/>
<name>A0A2P2P3G6_RHIMU</name>
<organism evidence="1">
    <name type="scientific">Rhizophora mucronata</name>
    <name type="common">Asiatic mangrove</name>
    <dbReference type="NCBI Taxonomy" id="61149"/>
    <lineage>
        <taxon>Eukaryota</taxon>
        <taxon>Viridiplantae</taxon>
        <taxon>Streptophyta</taxon>
        <taxon>Embryophyta</taxon>
        <taxon>Tracheophyta</taxon>
        <taxon>Spermatophyta</taxon>
        <taxon>Magnoliopsida</taxon>
        <taxon>eudicotyledons</taxon>
        <taxon>Gunneridae</taxon>
        <taxon>Pentapetalae</taxon>
        <taxon>rosids</taxon>
        <taxon>fabids</taxon>
        <taxon>Malpighiales</taxon>
        <taxon>Rhizophoraceae</taxon>
        <taxon>Rhizophora</taxon>
    </lineage>
</organism>
<proteinExistence type="predicted"/>
<evidence type="ECO:0000313" key="1">
    <source>
        <dbReference type="EMBL" id="MBX49295.1"/>
    </source>
</evidence>
<protein>
    <submittedName>
        <fullName evidence="1">Uncharacterized protein</fullName>
    </submittedName>
</protein>
<sequence length="27" mass="3262">MMKREAKLANHVAHNIIYKKKREIILI</sequence>
<accession>A0A2P2P3G6</accession>